<dbReference type="Proteomes" id="UP000092583">
    <property type="component" value="Unassembled WGS sequence"/>
</dbReference>
<dbReference type="EMBL" id="KI669459">
    <property type="protein sequence ID" value="OCF60630.1"/>
    <property type="molecule type" value="Genomic_DNA"/>
</dbReference>
<gene>
    <name evidence="2" type="ORF">L486_00266</name>
</gene>
<protein>
    <recommendedName>
        <fullName evidence="4">Myb-like domain-containing protein</fullName>
    </recommendedName>
</protein>
<feature type="compositionally biased region" description="Basic and acidic residues" evidence="1">
    <location>
        <begin position="1"/>
        <end position="22"/>
    </location>
</feature>
<evidence type="ECO:0000313" key="2">
    <source>
        <dbReference type="EMBL" id="OCF60630.1"/>
    </source>
</evidence>
<sequence length="94" mass="10969">MPPKRERTPSSSERERDLKPFVEEQNGNEKKKKLANSPSRTKTSWTSSEELKFREGINAIVKKHLWNELKSDPEMVKRGANGVAQHWIAMYKKM</sequence>
<accession>A0A1B9IYM1</accession>
<keyword evidence="3" id="KW-1185">Reference proteome</keyword>
<name>A0A1B9IYM1_9TREE</name>
<evidence type="ECO:0000256" key="1">
    <source>
        <dbReference type="SAM" id="MobiDB-lite"/>
    </source>
</evidence>
<feature type="compositionally biased region" description="Polar residues" evidence="1">
    <location>
        <begin position="36"/>
        <end position="47"/>
    </location>
</feature>
<dbReference type="OrthoDB" id="2564476at2759"/>
<reference evidence="3" key="2">
    <citation type="submission" date="2013-12" db="EMBL/GenBank/DDBJ databases">
        <title>Evolution of pathogenesis and genome organization in the Tremellales.</title>
        <authorList>
            <person name="Cuomo C."/>
            <person name="Litvintseva A."/>
            <person name="Heitman J."/>
            <person name="Chen Y."/>
            <person name="Sun S."/>
            <person name="Springer D."/>
            <person name="Dromer F."/>
            <person name="Young S."/>
            <person name="Zeng Q."/>
            <person name="Chapman S."/>
            <person name="Gujja S."/>
            <person name="Saif S."/>
            <person name="Birren B."/>
        </authorList>
    </citation>
    <scope>NUCLEOTIDE SEQUENCE [LARGE SCALE GENOMIC DNA]</scope>
    <source>
        <strain evidence="3">CBS 10435</strain>
    </source>
</reference>
<dbReference type="AlphaFoldDB" id="A0A1B9IYM1"/>
<evidence type="ECO:0008006" key="4">
    <source>
        <dbReference type="Google" id="ProtNLM"/>
    </source>
</evidence>
<organism evidence="2 3">
    <name type="scientific">Kwoniella mangroviensis CBS 10435</name>
    <dbReference type="NCBI Taxonomy" id="1331196"/>
    <lineage>
        <taxon>Eukaryota</taxon>
        <taxon>Fungi</taxon>
        <taxon>Dikarya</taxon>
        <taxon>Basidiomycota</taxon>
        <taxon>Agaricomycotina</taxon>
        <taxon>Tremellomycetes</taxon>
        <taxon>Tremellales</taxon>
        <taxon>Cryptococcaceae</taxon>
        <taxon>Kwoniella</taxon>
    </lineage>
</organism>
<feature type="region of interest" description="Disordered" evidence="1">
    <location>
        <begin position="1"/>
        <end position="47"/>
    </location>
</feature>
<reference evidence="2 3" key="1">
    <citation type="submission" date="2013-07" db="EMBL/GenBank/DDBJ databases">
        <title>The Genome Sequence of Kwoniella mangroviensis CBS10435.</title>
        <authorList>
            <consortium name="The Broad Institute Genome Sequencing Platform"/>
            <person name="Cuomo C."/>
            <person name="Litvintseva A."/>
            <person name="Chen Y."/>
            <person name="Heitman J."/>
            <person name="Sun S."/>
            <person name="Springer D."/>
            <person name="Dromer F."/>
            <person name="Young S.K."/>
            <person name="Zeng Q."/>
            <person name="Gargeya S."/>
            <person name="Fitzgerald M."/>
            <person name="Abouelleil A."/>
            <person name="Alvarado L."/>
            <person name="Berlin A.M."/>
            <person name="Chapman S.B."/>
            <person name="Dewar J."/>
            <person name="Goldberg J."/>
            <person name="Griggs A."/>
            <person name="Gujja S."/>
            <person name="Hansen M."/>
            <person name="Howarth C."/>
            <person name="Imamovic A."/>
            <person name="Larimer J."/>
            <person name="McCowan C."/>
            <person name="Murphy C."/>
            <person name="Pearson M."/>
            <person name="Priest M."/>
            <person name="Roberts A."/>
            <person name="Saif S."/>
            <person name="Shea T."/>
            <person name="Sykes S."/>
            <person name="Wortman J."/>
            <person name="Nusbaum C."/>
            <person name="Birren B."/>
        </authorList>
    </citation>
    <scope>NUCLEOTIDE SEQUENCE [LARGE SCALE GENOMIC DNA]</scope>
    <source>
        <strain evidence="2 3">CBS 10435</strain>
    </source>
</reference>
<evidence type="ECO:0000313" key="3">
    <source>
        <dbReference type="Proteomes" id="UP000092583"/>
    </source>
</evidence>
<proteinExistence type="predicted"/>